<evidence type="ECO:0000313" key="2">
    <source>
        <dbReference type="EMBL" id="MBA0756388.1"/>
    </source>
</evidence>
<gene>
    <name evidence="2" type="ORF">Gogos_021012</name>
</gene>
<proteinExistence type="predicted"/>
<sequence length="156" mass="18016">MVLEYLRDSRSGSSSNLSLITVLCFKEVYLLLYKSKDQLSQMEIKNAGRNEQLPTSKAALEAILMARGCHMGNTGEGVLVTPRAIFEFYNAPYYEFDSIEESDLEYFRDINMDNVINYLTEGRGEWKNCLEEEQDNKEREDSDDEEAEEEGDEMYS</sequence>
<accession>A0A7J9D6Z5</accession>
<dbReference type="Proteomes" id="UP000593579">
    <property type="component" value="Unassembled WGS sequence"/>
</dbReference>
<organism evidence="2 3">
    <name type="scientific">Gossypium gossypioides</name>
    <name type="common">Mexican cotton</name>
    <name type="synonym">Selera gossypioides</name>
    <dbReference type="NCBI Taxonomy" id="34282"/>
    <lineage>
        <taxon>Eukaryota</taxon>
        <taxon>Viridiplantae</taxon>
        <taxon>Streptophyta</taxon>
        <taxon>Embryophyta</taxon>
        <taxon>Tracheophyta</taxon>
        <taxon>Spermatophyta</taxon>
        <taxon>Magnoliopsida</taxon>
        <taxon>eudicotyledons</taxon>
        <taxon>Gunneridae</taxon>
        <taxon>Pentapetalae</taxon>
        <taxon>rosids</taxon>
        <taxon>malvids</taxon>
        <taxon>Malvales</taxon>
        <taxon>Malvaceae</taxon>
        <taxon>Malvoideae</taxon>
        <taxon>Gossypium</taxon>
    </lineage>
</organism>
<name>A0A7J9D6Z5_GOSGO</name>
<evidence type="ECO:0000256" key="1">
    <source>
        <dbReference type="SAM" id="MobiDB-lite"/>
    </source>
</evidence>
<keyword evidence="3" id="KW-1185">Reference proteome</keyword>
<feature type="region of interest" description="Disordered" evidence="1">
    <location>
        <begin position="129"/>
        <end position="156"/>
    </location>
</feature>
<protein>
    <submittedName>
        <fullName evidence="2">Uncharacterized protein</fullName>
    </submittedName>
</protein>
<dbReference type="EMBL" id="JABEZY010274476">
    <property type="protein sequence ID" value="MBA0756388.1"/>
    <property type="molecule type" value="Genomic_DNA"/>
</dbReference>
<feature type="compositionally biased region" description="Basic and acidic residues" evidence="1">
    <location>
        <begin position="129"/>
        <end position="140"/>
    </location>
</feature>
<feature type="compositionally biased region" description="Acidic residues" evidence="1">
    <location>
        <begin position="141"/>
        <end position="156"/>
    </location>
</feature>
<evidence type="ECO:0000313" key="3">
    <source>
        <dbReference type="Proteomes" id="UP000593579"/>
    </source>
</evidence>
<comment type="caution">
    <text evidence="2">The sequence shown here is derived from an EMBL/GenBank/DDBJ whole genome shotgun (WGS) entry which is preliminary data.</text>
</comment>
<dbReference type="AlphaFoldDB" id="A0A7J9D6Z5"/>
<dbReference type="OrthoDB" id="10340779at2759"/>
<reference evidence="2 3" key="1">
    <citation type="journal article" date="2019" name="Genome Biol. Evol.">
        <title>Insights into the evolution of the New World diploid cottons (Gossypium, subgenus Houzingenia) based on genome sequencing.</title>
        <authorList>
            <person name="Grover C.E."/>
            <person name="Arick M.A. 2nd"/>
            <person name="Thrash A."/>
            <person name="Conover J.L."/>
            <person name="Sanders W.S."/>
            <person name="Peterson D.G."/>
            <person name="Frelichowski J.E."/>
            <person name="Scheffler J.A."/>
            <person name="Scheffler B.E."/>
            <person name="Wendel J.F."/>
        </authorList>
    </citation>
    <scope>NUCLEOTIDE SEQUENCE [LARGE SCALE GENOMIC DNA]</scope>
    <source>
        <strain evidence="2">5</strain>
        <tissue evidence="2">Leaf</tissue>
    </source>
</reference>